<dbReference type="EMBL" id="LN725634">
    <property type="protein sequence ID" value="CEP11018.1"/>
    <property type="molecule type" value="Genomic_DNA"/>
</dbReference>
<proteinExistence type="predicted"/>
<keyword evidence="2" id="KW-1185">Reference proteome</keyword>
<organism evidence="1 2">
    <name type="scientific">Parasitella parasitica</name>
    <dbReference type="NCBI Taxonomy" id="35722"/>
    <lineage>
        <taxon>Eukaryota</taxon>
        <taxon>Fungi</taxon>
        <taxon>Fungi incertae sedis</taxon>
        <taxon>Mucoromycota</taxon>
        <taxon>Mucoromycotina</taxon>
        <taxon>Mucoromycetes</taxon>
        <taxon>Mucorales</taxon>
        <taxon>Mucorineae</taxon>
        <taxon>Mucoraceae</taxon>
        <taxon>Parasitella</taxon>
    </lineage>
</organism>
<evidence type="ECO:0000313" key="1">
    <source>
        <dbReference type="EMBL" id="CEP11018.1"/>
    </source>
</evidence>
<evidence type="ECO:0000313" key="2">
    <source>
        <dbReference type="Proteomes" id="UP000054107"/>
    </source>
</evidence>
<name>A0A0B7N6G3_9FUNG</name>
<sequence>ASATNISVCAADDAAALARKKKATAKKKNYQRKHKRFKEDAIKLISMSEKDMLVIWQNFLWAVEDLKAIRKDFSDIEIYRLCYAHHAAKYFRHEELSFQNYSSFPGMNIHCRVACDWLTMMEIDYKLIHARPSPEIMYFYIDVTDRQERSLRPCLIAFSAFIKSFEEGIKLKTLLSPLKGTVSAEKADEIRLKYNLLEQEQERKVLKDQNGSKVRYRVLWTLKDEYLNGIALSITEQLPKYQAYVKNLKKNNFTVIGYARKSPGQEQHEVRVGLVQKMYHIDLLEYICTSKNNCLVAIDFAGLSTNTSDLYDFIVAHGSIKNIIIDLSSSTGFMKYYNRDDIIDNPSILKDFDCRKPCYKRS</sequence>
<dbReference type="AlphaFoldDB" id="A0A0B7N6G3"/>
<protein>
    <submittedName>
        <fullName evidence="1">Uncharacterized protein</fullName>
    </submittedName>
</protein>
<dbReference type="Proteomes" id="UP000054107">
    <property type="component" value="Unassembled WGS sequence"/>
</dbReference>
<gene>
    <name evidence="1" type="primary">PARPA_04819.1 scaffold 15686</name>
</gene>
<dbReference type="OrthoDB" id="2270519at2759"/>
<accession>A0A0B7N6G3</accession>
<feature type="non-terminal residue" evidence="1">
    <location>
        <position position="1"/>
    </location>
</feature>
<reference evidence="1 2" key="1">
    <citation type="submission" date="2014-09" db="EMBL/GenBank/DDBJ databases">
        <authorList>
            <person name="Ellenberger Sabrina"/>
        </authorList>
    </citation>
    <scope>NUCLEOTIDE SEQUENCE [LARGE SCALE GENOMIC DNA]</scope>
    <source>
        <strain evidence="1 2">CBS 412.66</strain>
    </source>
</reference>